<dbReference type="GO" id="GO:0003978">
    <property type="term" value="F:UDP-glucose 4-epimerase activity"/>
    <property type="evidence" value="ECO:0007669"/>
    <property type="project" value="UniProtKB-UniRule"/>
</dbReference>
<keyword evidence="9 10" id="KW-0119">Carbohydrate metabolism</keyword>
<evidence type="ECO:0000256" key="7">
    <source>
        <dbReference type="ARBA" id="ARBA00023027"/>
    </source>
</evidence>
<organism evidence="12 13">
    <name type="scientific">Cohaesibacter gelatinilyticus</name>
    <dbReference type="NCBI Taxonomy" id="372072"/>
    <lineage>
        <taxon>Bacteria</taxon>
        <taxon>Pseudomonadati</taxon>
        <taxon>Pseudomonadota</taxon>
        <taxon>Alphaproteobacteria</taxon>
        <taxon>Hyphomicrobiales</taxon>
        <taxon>Cohaesibacteraceae</taxon>
    </lineage>
</organism>
<dbReference type="UniPathway" id="UPA00214"/>
<dbReference type="Gene3D" id="3.40.50.720">
    <property type="entry name" value="NAD(P)-binding Rossmann-like Domain"/>
    <property type="match status" value="1"/>
</dbReference>
<evidence type="ECO:0000256" key="10">
    <source>
        <dbReference type="RuleBase" id="RU366046"/>
    </source>
</evidence>
<comment type="similarity">
    <text evidence="4 10">Belongs to the NAD(P)-dependent epimerase/dehydratase family.</text>
</comment>
<dbReference type="InterPro" id="IPR036291">
    <property type="entry name" value="NAD(P)-bd_dom_sf"/>
</dbReference>
<evidence type="ECO:0000256" key="9">
    <source>
        <dbReference type="ARBA" id="ARBA00023277"/>
    </source>
</evidence>
<keyword evidence="8 10" id="KW-0413">Isomerase</keyword>
<evidence type="ECO:0000313" key="12">
    <source>
        <dbReference type="EMBL" id="SNZ05342.1"/>
    </source>
</evidence>
<keyword evidence="7 10" id="KW-0520">NAD</keyword>
<accession>A0A285N782</accession>
<evidence type="ECO:0000313" key="13">
    <source>
        <dbReference type="Proteomes" id="UP000219439"/>
    </source>
</evidence>
<dbReference type="CDD" id="cd05247">
    <property type="entry name" value="UDP_G4E_1_SDR_e"/>
    <property type="match status" value="1"/>
</dbReference>
<dbReference type="OrthoDB" id="9801785at2"/>
<dbReference type="EMBL" id="OBEL01000001">
    <property type="protein sequence ID" value="SNZ05342.1"/>
    <property type="molecule type" value="Genomic_DNA"/>
</dbReference>
<name>A0A285N782_9HYPH</name>
<dbReference type="InterPro" id="IPR001509">
    <property type="entry name" value="Epimerase_deHydtase"/>
</dbReference>
<comment type="catalytic activity">
    <reaction evidence="1 10">
        <text>UDP-alpha-D-glucose = UDP-alpha-D-galactose</text>
        <dbReference type="Rhea" id="RHEA:22168"/>
        <dbReference type="ChEBI" id="CHEBI:58885"/>
        <dbReference type="ChEBI" id="CHEBI:66914"/>
        <dbReference type="EC" id="5.1.3.2"/>
    </reaction>
</comment>
<dbReference type="GO" id="GO:0033499">
    <property type="term" value="P:galactose catabolic process via UDP-galactose, Leloir pathway"/>
    <property type="evidence" value="ECO:0007669"/>
    <property type="project" value="TreeGrafter"/>
</dbReference>
<evidence type="ECO:0000259" key="11">
    <source>
        <dbReference type="Pfam" id="PF01370"/>
    </source>
</evidence>
<sequence length="332" mass="36086">MTILVTGGCGYIGSHMTWTLKDQGRDVVVFDNLSTGFTNQIPADVPLIVGDIDDQALVAKVIDDHNVEAIIHFAGSIVVPESITDPLGYYLNNTVKSRSLIENAVKAKLKAFIFSSTAAVYGNPQDTSRPLIEDLALDPISPYGSSKLMTEIMLRDASRAYGLRYAALRYFNVAGADPKGRTGQSTPEATHLIKVANQVALGQRERLAVFGTDYPTPDGTCIRDYIHVSDLAAAHALALQVLLDGQDSFVANAGYGQGYSVLEVVKAVREQVNGAFDVEMTDRRPGDPAQLVADSSRLRSLTGWQPEHNDLDQIVRDALNWERHLIEQSVSG</sequence>
<dbReference type="EC" id="5.1.3.2" evidence="5 10"/>
<dbReference type="NCBIfam" id="TIGR01179">
    <property type="entry name" value="galE"/>
    <property type="match status" value="1"/>
</dbReference>
<dbReference type="PANTHER" id="PTHR43725:SF53">
    <property type="entry name" value="UDP-ARABINOSE 4-EPIMERASE 1"/>
    <property type="match status" value="1"/>
</dbReference>
<evidence type="ECO:0000256" key="4">
    <source>
        <dbReference type="ARBA" id="ARBA00007637"/>
    </source>
</evidence>
<dbReference type="Gene3D" id="3.90.25.10">
    <property type="entry name" value="UDP-galactose 4-epimerase, domain 1"/>
    <property type="match status" value="1"/>
</dbReference>
<dbReference type="Proteomes" id="UP000219439">
    <property type="component" value="Unassembled WGS sequence"/>
</dbReference>
<gene>
    <name evidence="12" type="ORF">SAMN06265368_0095</name>
</gene>
<comment type="subunit">
    <text evidence="10">Homodimer.</text>
</comment>
<dbReference type="AlphaFoldDB" id="A0A285N782"/>
<keyword evidence="13" id="KW-1185">Reference proteome</keyword>
<evidence type="ECO:0000256" key="5">
    <source>
        <dbReference type="ARBA" id="ARBA00013189"/>
    </source>
</evidence>
<evidence type="ECO:0000256" key="8">
    <source>
        <dbReference type="ARBA" id="ARBA00023235"/>
    </source>
</evidence>
<feature type="domain" description="NAD-dependent epimerase/dehydratase" evidence="11">
    <location>
        <begin position="3"/>
        <end position="245"/>
    </location>
</feature>
<comment type="cofactor">
    <cofactor evidence="2 10">
        <name>NAD(+)</name>
        <dbReference type="ChEBI" id="CHEBI:57540"/>
    </cofactor>
</comment>
<dbReference type="Pfam" id="PF01370">
    <property type="entry name" value="Epimerase"/>
    <property type="match status" value="1"/>
</dbReference>
<evidence type="ECO:0000256" key="3">
    <source>
        <dbReference type="ARBA" id="ARBA00004947"/>
    </source>
</evidence>
<dbReference type="PANTHER" id="PTHR43725">
    <property type="entry name" value="UDP-GLUCOSE 4-EPIMERASE"/>
    <property type="match status" value="1"/>
</dbReference>
<comment type="pathway">
    <text evidence="3 10">Carbohydrate metabolism; galactose metabolism.</text>
</comment>
<evidence type="ECO:0000256" key="6">
    <source>
        <dbReference type="ARBA" id="ARBA00018569"/>
    </source>
</evidence>
<evidence type="ECO:0000256" key="2">
    <source>
        <dbReference type="ARBA" id="ARBA00001911"/>
    </source>
</evidence>
<protein>
    <recommendedName>
        <fullName evidence="6 10">UDP-glucose 4-epimerase</fullName>
        <ecNumber evidence="5 10">5.1.3.2</ecNumber>
    </recommendedName>
</protein>
<dbReference type="RefSeq" id="WP_097151458.1">
    <property type="nucleotide sequence ID" value="NZ_OBEL01000001.1"/>
</dbReference>
<proteinExistence type="inferred from homology"/>
<dbReference type="InterPro" id="IPR005886">
    <property type="entry name" value="UDP_G4E"/>
</dbReference>
<reference evidence="12 13" key="1">
    <citation type="submission" date="2017-09" db="EMBL/GenBank/DDBJ databases">
        <authorList>
            <person name="Ehlers B."/>
            <person name="Leendertz F.H."/>
        </authorList>
    </citation>
    <scope>NUCLEOTIDE SEQUENCE [LARGE SCALE GENOMIC DNA]</scope>
    <source>
        <strain evidence="12 13">DSM 18289</strain>
    </source>
</reference>
<evidence type="ECO:0000256" key="1">
    <source>
        <dbReference type="ARBA" id="ARBA00000083"/>
    </source>
</evidence>
<dbReference type="SUPFAM" id="SSF51735">
    <property type="entry name" value="NAD(P)-binding Rossmann-fold domains"/>
    <property type="match status" value="1"/>
</dbReference>